<gene>
    <name evidence="2" type="ORF">JXQ802_LOCUS34617</name>
    <name evidence="1" type="ORF">PYM288_LOCUS22505</name>
</gene>
<sequence length="160" mass="18896">MVSDLLYEIQKEIGLVEMLLHQKKDDEALKQLSNIIEKLGGNNNNKFQNEQLLDAFIVACKRRIFVYHKKEKYEEILLDIKTLQNVKYDIYQDDDVLLKTLESESEINKNNMLIELEKFKINSKLIDAAKENIDAHFNIDKMFSRENEKKASKKRKTMGR</sequence>
<dbReference type="EMBL" id="CAJNOH010000968">
    <property type="protein sequence ID" value="CAF1156485.1"/>
    <property type="molecule type" value="Genomic_DNA"/>
</dbReference>
<evidence type="ECO:0000313" key="1">
    <source>
        <dbReference type="EMBL" id="CAF1156485.1"/>
    </source>
</evidence>
<name>A0A814T649_9BILA</name>
<dbReference type="Proteomes" id="UP000663854">
    <property type="component" value="Unassembled WGS sequence"/>
</dbReference>
<proteinExistence type="predicted"/>
<evidence type="ECO:0000313" key="4">
    <source>
        <dbReference type="Proteomes" id="UP000663870"/>
    </source>
</evidence>
<protein>
    <submittedName>
        <fullName evidence="1">Uncharacterized protein</fullName>
    </submittedName>
</protein>
<evidence type="ECO:0000313" key="3">
    <source>
        <dbReference type="Proteomes" id="UP000663854"/>
    </source>
</evidence>
<evidence type="ECO:0000313" key="2">
    <source>
        <dbReference type="EMBL" id="CAF1399215.1"/>
    </source>
</evidence>
<reference evidence="1" key="1">
    <citation type="submission" date="2021-02" db="EMBL/GenBank/DDBJ databases">
        <authorList>
            <person name="Nowell W R."/>
        </authorList>
    </citation>
    <scope>NUCLEOTIDE SEQUENCE</scope>
</reference>
<accession>A0A814T649</accession>
<dbReference type="EMBL" id="CAJNOL010001657">
    <property type="protein sequence ID" value="CAF1399215.1"/>
    <property type="molecule type" value="Genomic_DNA"/>
</dbReference>
<comment type="caution">
    <text evidence="1">The sequence shown here is derived from an EMBL/GenBank/DDBJ whole genome shotgun (WGS) entry which is preliminary data.</text>
</comment>
<organism evidence="1 3">
    <name type="scientific">Rotaria sordida</name>
    <dbReference type="NCBI Taxonomy" id="392033"/>
    <lineage>
        <taxon>Eukaryota</taxon>
        <taxon>Metazoa</taxon>
        <taxon>Spiralia</taxon>
        <taxon>Gnathifera</taxon>
        <taxon>Rotifera</taxon>
        <taxon>Eurotatoria</taxon>
        <taxon>Bdelloidea</taxon>
        <taxon>Philodinida</taxon>
        <taxon>Philodinidae</taxon>
        <taxon>Rotaria</taxon>
    </lineage>
</organism>
<keyword evidence="4" id="KW-1185">Reference proteome</keyword>
<dbReference type="Proteomes" id="UP000663870">
    <property type="component" value="Unassembled WGS sequence"/>
</dbReference>
<dbReference type="AlphaFoldDB" id="A0A814T649"/>